<dbReference type="eggNOG" id="ENOG502ZC4M">
    <property type="taxonomic scope" value="Bacteria"/>
</dbReference>
<dbReference type="AlphaFoldDB" id="A6W339"/>
<organism evidence="1">
    <name type="scientific">Marinomonas sp. (strain MWYL1)</name>
    <dbReference type="NCBI Taxonomy" id="400668"/>
    <lineage>
        <taxon>Bacteria</taxon>
        <taxon>Pseudomonadati</taxon>
        <taxon>Pseudomonadota</taxon>
        <taxon>Gammaproteobacteria</taxon>
        <taxon>Oceanospirillales</taxon>
        <taxon>Oceanospirillaceae</taxon>
        <taxon>Marinomonas</taxon>
    </lineage>
</organism>
<dbReference type="STRING" id="400668.Mmwyl1_4223"/>
<evidence type="ECO:0000313" key="1">
    <source>
        <dbReference type="EMBL" id="ABR73118.1"/>
    </source>
</evidence>
<gene>
    <name evidence="1" type="ordered locus">Mmwyl1_4223</name>
</gene>
<dbReference type="KEGG" id="mmw:Mmwyl1_4223"/>
<name>A6W339_MARMS</name>
<accession>A6W339</accession>
<dbReference type="HOGENOM" id="CLU_019828_0_0_6"/>
<protein>
    <submittedName>
        <fullName evidence="1">Uncharacterized protein</fullName>
    </submittedName>
</protein>
<sequence length="765" mass="89916">MTIVKKTSSLKHYPHKAIQEDVVEFLLAKMDKSNNHTNPIILIKLFECFCDVTNNEITYIMIERRSFSELLYSFIGALLSGEFLECSYESKMYHADMIYSVAIKINPYVIRDSRQNTIKQREFIRENKSFFIKKWNEIEPIICQIRKKYWNGFSVISRKGQTTYLSLQGVHENYSPDFAYKIHNKISSYMLKMARIRTDVFNDLFCFLTNNHHIYNVDDFRCPDKINTIMKDYCRFYFKKNIEKKRDVISIAHSWNQFCVGVENSLIKSGLWVMPISGQLPRVPCIGRSLRQTNIRLGKGGIDVKRKLLTDVPINLTDEAALKFLFLEIENDMNEVLSWAKFNAKNIYDRRKNSKKISREGNVINKINKGISDDELFRDISKTIENKGIYKGFFTPYAYRFSSNELMHKLGFPRKSVDFFAHHILLINEHPEITQEYLNNFELYDKKGNLSGFVKIDDTYYLTGYKDRRKKMLSEQVIKLNDISVRLIKEIIEITSVLREKLKKENNDLWRYLFIFSGSGFNKSYKIGNVTFNRSQRDLSESGYLLFRDEFKLFSHKRGEDLDQFIWRITPTTIRSSRALLIYLETKDIRIMSTALGHANPNKDLLREYLPEPILSFFQSRWIRIFQKGIICEAMKDSIYFFESTNFKNMNQLNDFLFNHAIKNIPLSATDANNLSNEIAFDKKQIYFSVNESILVVLLSLEDAVNKAENKEIISGYAHYWCQVSKLISKEIERGNDRRLKSYLLQAKKLIKPNIMEGFIYGATK</sequence>
<proteinExistence type="predicted"/>
<reference evidence="1" key="1">
    <citation type="submission" date="2007-06" db="EMBL/GenBank/DDBJ databases">
        <title>Complete sequence of Marinomonas sp. MWYL1.</title>
        <authorList>
            <consortium name="US DOE Joint Genome Institute"/>
            <person name="Copeland A."/>
            <person name="Lucas S."/>
            <person name="Lapidus A."/>
            <person name="Barry K."/>
            <person name="Glavina del Rio T."/>
            <person name="Dalin E."/>
            <person name="Tice H."/>
            <person name="Pitluck S."/>
            <person name="Kiss H."/>
            <person name="Brettin T."/>
            <person name="Bruce D."/>
            <person name="Detter J.C."/>
            <person name="Han C."/>
            <person name="Schmutz J."/>
            <person name="Larimer F."/>
            <person name="Land M."/>
            <person name="Hauser L."/>
            <person name="Kyrpides N."/>
            <person name="Kim E."/>
            <person name="Johnston A.W.B."/>
            <person name="Todd J.D."/>
            <person name="Rogers R."/>
            <person name="Wexler M."/>
            <person name="Bond P.L."/>
            <person name="Li Y."/>
            <person name="Richardson P."/>
        </authorList>
    </citation>
    <scope>NUCLEOTIDE SEQUENCE [LARGE SCALE GENOMIC DNA]</scope>
    <source>
        <strain evidence="1">MWYL1</strain>
    </source>
</reference>
<dbReference type="EMBL" id="CP000749">
    <property type="protein sequence ID" value="ABR73118.1"/>
    <property type="molecule type" value="Genomic_DNA"/>
</dbReference>
<dbReference type="OrthoDB" id="8532641at2"/>